<organism evidence="2 3">
    <name type="scientific">Pichia membranifaciens</name>
    <dbReference type="NCBI Taxonomy" id="4926"/>
    <lineage>
        <taxon>Eukaryota</taxon>
        <taxon>Fungi</taxon>
        <taxon>Dikarya</taxon>
        <taxon>Ascomycota</taxon>
        <taxon>Saccharomycotina</taxon>
        <taxon>Pichiomycetes</taxon>
        <taxon>Pichiales</taxon>
        <taxon>Pichiaceae</taxon>
        <taxon>Pichia</taxon>
    </lineage>
</organism>
<reference evidence="2 3" key="1">
    <citation type="submission" date="2016-08" db="EMBL/GenBank/DDBJ databases">
        <title>Whole genome shotgun sequence of Pichia membranifaciens KS47-1.</title>
        <authorList>
            <person name="Konishi M."/>
            <person name="Ishida M."/>
            <person name="Arakawa T."/>
            <person name="Kato Y."/>
            <person name="Horiuchi J."/>
        </authorList>
    </citation>
    <scope>NUCLEOTIDE SEQUENCE [LARGE SCALE GENOMIC DNA]</scope>
    <source>
        <strain evidence="2 3">KS47-1</strain>
    </source>
</reference>
<keyword evidence="3" id="KW-1185">Reference proteome</keyword>
<dbReference type="Proteomes" id="UP000186136">
    <property type="component" value="Unassembled WGS sequence"/>
</dbReference>
<comment type="caution">
    <text evidence="2">The sequence shown here is derived from an EMBL/GenBank/DDBJ whole genome shotgun (WGS) entry which is preliminary data.</text>
</comment>
<evidence type="ECO:0000313" key="2">
    <source>
        <dbReference type="EMBL" id="GAV29045.1"/>
    </source>
</evidence>
<name>A0A1Q2YHQ3_9ASCO</name>
<dbReference type="Pfam" id="PF07727">
    <property type="entry name" value="RVT_2"/>
    <property type="match status" value="1"/>
</dbReference>
<protein>
    <recommendedName>
        <fullName evidence="1">Reverse transcriptase Ty1/copia-type domain-containing protein</fullName>
    </recommendedName>
</protein>
<dbReference type="InterPro" id="IPR013103">
    <property type="entry name" value="RVT_2"/>
</dbReference>
<feature type="domain" description="Reverse transcriptase Ty1/copia-type" evidence="1">
    <location>
        <begin position="76"/>
        <end position="167"/>
    </location>
</feature>
<evidence type="ECO:0000313" key="3">
    <source>
        <dbReference type="Proteomes" id="UP000186136"/>
    </source>
</evidence>
<accession>A0A1Q2YHQ3</accession>
<gene>
    <name evidence="2" type="ORF">PMKS-002524</name>
</gene>
<dbReference type="EMBL" id="BDGI01000097">
    <property type="protein sequence ID" value="GAV29045.1"/>
    <property type="molecule type" value="Genomic_DNA"/>
</dbReference>
<evidence type="ECO:0000259" key="1">
    <source>
        <dbReference type="Pfam" id="PF07727"/>
    </source>
</evidence>
<dbReference type="AlphaFoldDB" id="A0A1Q2YHQ3"/>
<sequence>MWIPPPAVHLEESFQTFIVPEGSPNFSNDISDNAEKDREVCIAPTDAAPQVANYFPSTSVMDNVPPEVLTVVPVIDPIPPTSIFTIKDNTIPITYKARPVTQGFYQVHDIDYGETFIPVVRNESIRVLFGLAAQFNLILHQMNITTALLNGDLHEEIFMQPPPGSPAAGSKV</sequence>
<proteinExistence type="predicted"/>
<dbReference type="OrthoDB" id="4092852at2759"/>